<dbReference type="OrthoDB" id="30861at2157"/>
<protein>
    <recommendedName>
        <fullName evidence="1">SpoVT-AbrB domain-containing protein</fullName>
    </recommendedName>
</protein>
<evidence type="ECO:0000259" key="1">
    <source>
        <dbReference type="SMART" id="SM00966"/>
    </source>
</evidence>
<dbReference type="Proteomes" id="UP000015543">
    <property type="component" value="Chromosome"/>
</dbReference>
<keyword evidence="3" id="KW-1185">Reference proteome</keyword>
<dbReference type="Pfam" id="PF04014">
    <property type="entry name" value="MazE_antitoxin"/>
    <property type="match status" value="1"/>
</dbReference>
<dbReference type="GeneID" id="16574386"/>
<dbReference type="PANTHER" id="PTHR34860">
    <property type="entry name" value="REPRESSOR-LIKE PROTEIN SSO7C3"/>
    <property type="match status" value="1"/>
</dbReference>
<dbReference type="GO" id="GO:0003677">
    <property type="term" value="F:DNA binding"/>
    <property type="evidence" value="ECO:0007669"/>
    <property type="project" value="InterPro"/>
</dbReference>
<reference evidence="2 3" key="1">
    <citation type="journal article" date="2013" name="Genome Announc.">
        <title>Complete Genomic Sequence of 'Thermofilum adornatus' Strain 1910bT, a Hyperthermophilic Anaerobic Organotrophic Crenarchaeon.</title>
        <authorList>
            <person name="Dominova I.N."/>
            <person name="Kublanov I.V."/>
            <person name="Podosokorskaya O.A."/>
            <person name="Derbikova K.S."/>
            <person name="Patrushev M.V."/>
            <person name="Toshchakov S.V."/>
        </authorList>
    </citation>
    <scope>NUCLEOTIDE SEQUENCE [LARGE SCALE GENOMIC DNA]</scope>
    <source>
        <strain evidence="3">1910b</strain>
    </source>
</reference>
<dbReference type="PATRIC" id="fig|1365176.7.peg.1723"/>
<feature type="domain" description="SpoVT-AbrB" evidence="1">
    <location>
        <begin position="6"/>
        <end position="51"/>
    </location>
</feature>
<dbReference type="AlphaFoldDB" id="S5Z9R9"/>
<dbReference type="SMART" id="SM00966">
    <property type="entry name" value="SpoVT_AbrB"/>
    <property type="match status" value="1"/>
</dbReference>
<proteinExistence type="predicted"/>
<dbReference type="EMBL" id="CP006646">
    <property type="protein sequence ID" value="AGT36080.1"/>
    <property type="molecule type" value="Genomic_DNA"/>
</dbReference>
<dbReference type="Gene3D" id="2.10.260.10">
    <property type="match status" value="1"/>
</dbReference>
<accession>S5Z9R9</accession>
<dbReference type="eggNOG" id="arCOG00812">
    <property type="taxonomic scope" value="Archaea"/>
</dbReference>
<dbReference type="RefSeq" id="WP_020963387.1">
    <property type="nucleotide sequence ID" value="NC_022093.1"/>
</dbReference>
<dbReference type="PANTHER" id="PTHR34860:SF7">
    <property type="entry name" value="TRANSCRIPTION REGULATOR, SPOVT_ABRB FAMILY"/>
    <property type="match status" value="1"/>
</dbReference>
<gene>
    <name evidence="2" type="ORF">N186_08720</name>
</gene>
<dbReference type="InterPro" id="IPR007159">
    <property type="entry name" value="SpoVT-AbrB_dom"/>
</dbReference>
<sequence length="87" mass="10115">MVKLRLKVGPKGQVVIPKVLREKYGIRENGYVLVEARENELAIVRAPGIEETLEWIRQRREKLRAKQAKLGELAELDLEEEFNEDLC</sequence>
<evidence type="ECO:0000313" key="3">
    <source>
        <dbReference type="Proteomes" id="UP000015543"/>
    </source>
</evidence>
<dbReference type="InterPro" id="IPR037914">
    <property type="entry name" value="SpoVT-AbrB_sf"/>
</dbReference>
<evidence type="ECO:0000313" key="2">
    <source>
        <dbReference type="EMBL" id="AGT36080.1"/>
    </source>
</evidence>
<name>S5Z9R9_9CREN</name>
<dbReference type="SUPFAM" id="SSF89447">
    <property type="entry name" value="AbrB/MazE/MraZ-like"/>
    <property type="match status" value="1"/>
</dbReference>
<organism evidence="2 3">
    <name type="scientific">Thermofilum adornatum</name>
    <dbReference type="NCBI Taxonomy" id="1365176"/>
    <lineage>
        <taxon>Archaea</taxon>
        <taxon>Thermoproteota</taxon>
        <taxon>Thermoprotei</taxon>
        <taxon>Thermofilales</taxon>
        <taxon>Thermofilaceae</taxon>
        <taxon>Thermofilum</taxon>
    </lineage>
</organism>
<dbReference type="NCBIfam" id="TIGR01439">
    <property type="entry name" value="lp_hng_hel_AbrB"/>
    <property type="match status" value="1"/>
</dbReference>
<dbReference type="HOGENOM" id="CLU_158484_9_2_2"/>
<dbReference type="InterPro" id="IPR052975">
    <property type="entry name" value="Repressor-like_regulatory"/>
</dbReference>
<dbReference type="KEGG" id="thb:N186_08720"/>